<organism evidence="1 2">
    <name type="scientific">Candidatus Nitrosotenuis uzonensis</name>
    <dbReference type="NCBI Taxonomy" id="1407055"/>
    <lineage>
        <taxon>Archaea</taxon>
        <taxon>Nitrososphaerota</taxon>
        <taxon>Candidatus Nitrosotenuis</taxon>
    </lineage>
</organism>
<sequence length="49" mass="5829">MHFNVKELKTNPPELVPYVNELIRMDLVVKTGSGYVVRDRIIRQYLRLN</sequence>
<reference evidence="1" key="1">
    <citation type="submission" date="2021-02" db="EMBL/GenBank/DDBJ databases">
        <authorList>
            <person name="Han P."/>
        </authorList>
    </citation>
    <scope>NUCLEOTIDE SEQUENCE</scope>
    <source>
        <strain evidence="1">Candidatus Nitrosotenuis uzonensis 5A</strain>
    </source>
</reference>
<name>A0A812F2Z8_9ARCH</name>
<dbReference type="RefSeq" id="WP_205100729.1">
    <property type="nucleotide sequence ID" value="NZ_CAJNAQ010000005.1"/>
</dbReference>
<dbReference type="AlphaFoldDB" id="A0A812F2Z8"/>
<evidence type="ECO:0008006" key="3">
    <source>
        <dbReference type="Google" id="ProtNLM"/>
    </source>
</evidence>
<dbReference type="EMBL" id="CAJNAQ010000005">
    <property type="protein sequence ID" value="CAE6502319.1"/>
    <property type="molecule type" value="Genomic_DNA"/>
</dbReference>
<evidence type="ECO:0000313" key="1">
    <source>
        <dbReference type="EMBL" id="CAE6502319.1"/>
    </source>
</evidence>
<protein>
    <recommendedName>
        <fullName evidence="3">ArnR1-like winged helix-turn-helix domain-containing protein</fullName>
    </recommendedName>
</protein>
<accession>A0A812F2Z8</accession>
<dbReference type="Proteomes" id="UP000655759">
    <property type="component" value="Unassembled WGS sequence"/>
</dbReference>
<evidence type="ECO:0000313" key="2">
    <source>
        <dbReference type="Proteomes" id="UP000655759"/>
    </source>
</evidence>
<proteinExistence type="predicted"/>
<comment type="caution">
    <text evidence="1">The sequence shown here is derived from an EMBL/GenBank/DDBJ whole genome shotgun (WGS) entry which is preliminary data.</text>
</comment>
<gene>
    <name evidence="1" type="ORF">NUZ5A_51264</name>
</gene>